<name>A0A5B8XQC1_9DELT</name>
<dbReference type="AlphaFoldDB" id="A0A5B8XQC1"/>
<dbReference type="SUPFAM" id="SSF89796">
    <property type="entry name" value="CoA-transferase family III (CaiB/BaiF)"/>
    <property type="match status" value="1"/>
</dbReference>
<proteinExistence type="predicted"/>
<reference evidence="1 2" key="1">
    <citation type="submission" date="2019-08" db="EMBL/GenBank/DDBJ databases">
        <authorList>
            <person name="Liang Q."/>
        </authorList>
    </citation>
    <scope>NUCLEOTIDE SEQUENCE [LARGE SCALE GENOMIC DNA]</scope>
    <source>
        <strain evidence="1 2">V1718</strain>
    </source>
</reference>
<protein>
    <submittedName>
        <fullName evidence="1">CoA transferase</fullName>
    </submittedName>
</protein>
<dbReference type="KEGG" id="bbae:FRD01_01450"/>
<evidence type="ECO:0000313" key="1">
    <source>
        <dbReference type="EMBL" id="QED25946.1"/>
    </source>
</evidence>
<dbReference type="InterPro" id="IPR044855">
    <property type="entry name" value="CoA-Trfase_III_dom3_sf"/>
</dbReference>
<dbReference type="InterPro" id="IPR050509">
    <property type="entry name" value="CoA-transferase_III"/>
</dbReference>
<dbReference type="EMBL" id="CP042467">
    <property type="protein sequence ID" value="QED25946.1"/>
    <property type="molecule type" value="Genomic_DNA"/>
</dbReference>
<dbReference type="GO" id="GO:0016740">
    <property type="term" value="F:transferase activity"/>
    <property type="evidence" value="ECO:0007669"/>
    <property type="project" value="UniProtKB-KW"/>
</dbReference>
<dbReference type="Proteomes" id="UP000321595">
    <property type="component" value="Chromosome"/>
</dbReference>
<dbReference type="Gene3D" id="3.40.50.10540">
    <property type="entry name" value="Crotonobetainyl-coa:carnitine coa-transferase, domain 1"/>
    <property type="match status" value="1"/>
</dbReference>
<dbReference type="Gene3D" id="3.30.1540.10">
    <property type="entry name" value="formyl-coa transferase, domain 3"/>
    <property type="match status" value="1"/>
</dbReference>
<accession>A0A5B8XQC1</accession>
<sequence>MEHFFLEGVRVLDFSRLLPGPFATLLLADMGAEVIKIEDPNGGDYARYYPPFINESGVFFEAINRNKRSVTLNLKAPQSADPIRRLIQSADVIVESFRPGVMDALGLGYEAVKELKPDIVYVSISGYGHSGPKSRDAGHDLNFLALSGLLDQNRSRNTVVLPGFQVADLAGGALYAAMGALAALFKRERSGAGAFVDVSMTEGAMSLLAPHFATHAANRGSEPGSGMLDGGIAAYNIYQTSDGRFLAVGALEPKFWAGFVEAVDPSLVNSGHSEGNRENTEAVASVIRSRTLSEWTEIFAGLDVCVEPVLSLDEVLLHPLHRSREAFFELNGVKHLKSPLTQREEHRQAPALGADTDQIFSELGVNVAELRSAGVCL</sequence>
<dbReference type="Pfam" id="PF02515">
    <property type="entry name" value="CoA_transf_3"/>
    <property type="match status" value="1"/>
</dbReference>
<dbReference type="PANTHER" id="PTHR48228:SF5">
    <property type="entry name" value="ALPHA-METHYLACYL-COA RACEMASE"/>
    <property type="match status" value="1"/>
</dbReference>
<dbReference type="OrthoDB" id="9781472at2"/>
<dbReference type="InterPro" id="IPR023606">
    <property type="entry name" value="CoA-Trfase_III_dom_1_sf"/>
</dbReference>
<dbReference type="PANTHER" id="PTHR48228">
    <property type="entry name" value="SUCCINYL-COA--D-CITRAMALATE COA-TRANSFERASE"/>
    <property type="match status" value="1"/>
</dbReference>
<organism evidence="1 2">
    <name type="scientific">Microvenator marinus</name>
    <dbReference type="NCBI Taxonomy" id="2600177"/>
    <lineage>
        <taxon>Bacteria</taxon>
        <taxon>Deltaproteobacteria</taxon>
        <taxon>Bradymonadales</taxon>
        <taxon>Microvenatoraceae</taxon>
        <taxon>Microvenator</taxon>
    </lineage>
</organism>
<keyword evidence="1" id="KW-0808">Transferase</keyword>
<gene>
    <name evidence="1" type="ORF">FRD01_01450</name>
</gene>
<evidence type="ECO:0000313" key="2">
    <source>
        <dbReference type="Proteomes" id="UP000321595"/>
    </source>
</evidence>
<dbReference type="RefSeq" id="WP_146956960.1">
    <property type="nucleotide sequence ID" value="NZ_CP042467.1"/>
</dbReference>
<keyword evidence="2" id="KW-1185">Reference proteome</keyword>
<dbReference type="InterPro" id="IPR003673">
    <property type="entry name" value="CoA-Trfase_fam_III"/>
</dbReference>